<accession>A0A0G1EE74</accession>
<gene>
    <name evidence="2" type="ORF">UV42_C0004G0035</name>
</gene>
<evidence type="ECO:0000256" key="1">
    <source>
        <dbReference type="SAM" id="MobiDB-lite"/>
    </source>
</evidence>
<evidence type="ECO:0000313" key="2">
    <source>
        <dbReference type="EMBL" id="KKS72823.1"/>
    </source>
</evidence>
<dbReference type="Proteomes" id="UP000033867">
    <property type="component" value="Unassembled WGS sequence"/>
</dbReference>
<organism evidence="2 3">
    <name type="scientific">Candidatus Magasanikbacteria bacterium GW2011_GWE2_42_7</name>
    <dbReference type="NCBI Taxonomy" id="1619052"/>
    <lineage>
        <taxon>Bacteria</taxon>
        <taxon>Candidatus Magasanikiibacteriota</taxon>
    </lineage>
</organism>
<reference evidence="2 3" key="1">
    <citation type="journal article" date="2015" name="Nature">
        <title>rRNA introns, odd ribosomes, and small enigmatic genomes across a large radiation of phyla.</title>
        <authorList>
            <person name="Brown C.T."/>
            <person name="Hug L.A."/>
            <person name="Thomas B.C."/>
            <person name="Sharon I."/>
            <person name="Castelle C.J."/>
            <person name="Singh A."/>
            <person name="Wilkins M.J."/>
            <person name="Williams K.H."/>
            <person name="Banfield J.F."/>
        </authorList>
    </citation>
    <scope>NUCLEOTIDE SEQUENCE [LARGE SCALE GENOMIC DNA]</scope>
</reference>
<feature type="region of interest" description="Disordered" evidence="1">
    <location>
        <begin position="66"/>
        <end position="90"/>
    </location>
</feature>
<proteinExistence type="predicted"/>
<protein>
    <submittedName>
        <fullName evidence="2">Uncharacterized protein</fullName>
    </submittedName>
</protein>
<comment type="caution">
    <text evidence="2">The sequence shown here is derived from an EMBL/GenBank/DDBJ whole genome shotgun (WGS) entry which is preliminary data.</text>
</comment>
<sequence length="109" mass="11532">MDGLLDERRLLGGAILYEDFAPPVPIQDVRVADDLPLVLLLRHLGAVGVDQASGRLDLEEVGRDRRVGAAAHGEEGEDDGGDGQNEGEGVDLHVFLQERHASLSGGGVI</sequence>
<name>A0A0G1EE74_9BACT</name>
<dbReference type="EMBL" id="LCEK01000004">
    <property type="protein sequence ID" value="KKS72823.1"/>
    <property type="molecule type" value="Genomic_DNA"/>
</dbReference>
<evidence type="ECO:0000313" key="3">
    <source>
        <dbReference type="Proteomes" id="UP000033867"/>
    </source>
</evidence>
<dbReference type="AlphaFoldDB" id="A0A0G1EE74"/>